<keyword evidence="2" id="KW-0378">Hydrolase</keyword>
<accession>A0A6I4TUT5</accession>
<reference evidence="2 3" key="1">
    <citation type="submission" date="2019-12" db="EMBL/GenBank/DDBJ databases">
        <title>Genomic-based taxomic classification of the family Erythrobacteraceae.</title>
        <authorList>
            <person name="Xu L."/>
        </authorList>
    </citation>
    <scope>NUCLEOTIDE SEQUENCE [LARGE SCALE GENOMIC DNA]</scope>
    <source>
        <strain evidence="2 3">S36</strain>
    </source>
</reference>
<keyword evidence="3" id="KW-1185">Reference proteome</keyword>
<dbReference type="InterPro" id="IPR021109">
    <property type="entry name" value="Peptidase_aspartic_dom_sf"/>
</dbReference>
<gene>
    <name evidence="2" type="ORF">GRI97_12055</name>
</gene>
<dbReference type="InterPro" id="IPR034122">
    <property type="entry name" value="Retropepsin-like_bacterial"/>
</dbReference>
<dbReference type="CDD" id="cd05483">
    <property type="entry name" value="retropepsin_like_bacteria"/>
    <property type="match status" value="1"/>
</dbReference>
<organism evidence="2 3">
    <name type="scientific">Croceibacterium xixiisoli</name>
    <dbReference type="NCBI Taxonomy" id="1476466"/>
    <lineage>
        <taxon>Bacteria</taxon>
        <taxon>Pseudomonadati</taxon>
        <taxon>Pseudomonadota</taxon>
        <taxon>Alphaproteobacteria</taxon>
        <taxon>Sphingomonadales</taxon>
        <taxon>Erythrobacteraceae</taxon>
        <taxon>Croceibacterium</taxon>
    </lineage>
</organism>
<evidence type="ECO:0000313" key="3">
    <source>
        <dbReference type="Proteomes" id="UP000469430"/>
    </source>
</evidence>
<dbReference type="Gene3D" id="2.40.70.10">
    <property type="entry name" value="Acid Proteases"/>
    <property type="match status" value="1"/>
</dbReference>
<dbReference type="NCBIfam" id="TIGR02281">
    <property type="entry name" value="clan_AA_DTGA"/>
    <property type="match status" value="1"/>
</dbReference>
<dbReference type="OrthoDB" id="7595324at2"/>
<sequence>MDLAALWDIILGNVSALPQSSLLMATVVAVLAGVFGSMVGRVAPPVGRLLRFGSSLALAGILLMVVLQVSRMDPRFEMAVPQLGLPAQVVEGAETRVPLAPDGHYWLLAEVNGVEARFLVDTGATLTAISANLAAEAGLEARAGALPVRMQTANGSIAAEITAVDELRFGNVVARGLDAVIVPNLGDTNVVGMNMLSRLASWRVEGGTLILVPHHPQPVEASQES</sequence>
<feature type="transmembrane region" description="Helical" evidence="1">
    <location>
        <begin position="21"/>
        <end position="43"/>
    </location>
</feature>
<keyword evidence="1" id="KW-1133">Transmembrane helix</keyword>
<dbReference type="InterPro" id="IPR001969">
    <property type="entry name" value="Aspartic_peptidase_AS"/>
</dbReference>
<dbReference type="RefSeq" id="WP_161391419.1">
    <property type="nucleotide sequence ID" value="NZ_JBHSCP010000001.1"/>
</dbReference>
<evidence type="ECO:0000313" key="2">
    <source>
        <dbReference type="EMBL" id="MXO99724.1"/>
    </source>
</evidence>
<dbReference type="PROSITE" id="PS00141">
    <property type="entry name" value="ASP_PROTEASE"/>
    <property type="match status" value="1"/>
</dbReference>
<dbReference type="GO" id="GO:0004190">
    <property type="term" value="F:aspartic-type endopeptidase activity"/>
    <property type="evidence" value="ECO:0007669"/>
    <property type="project" value="InterPro"/>
</dbReference>
<dbReference type="InterPro" id="IPR011969">
    <property type="entry name" value="Clan_AA_Asp_peptidase_C"/>
</dbReference>
<name>A0A6I4TUT5_9SPHN</name>
<dbReference type="AlphaFoldDB" id="A0A6I4TUT5"/>
<dbReference type="SUPFAM" id="SSF50630">
    <property type="entry name" value="Acid proteases"/>
    <property type="match status" value="1"/>
</dbReference>
<keyword evidence="1" id="KW-0812">Transmembrane</keyword>
<comment type="caution">
    <text evidence="2">The sequence shown here is derived from an EMBL/GenBank/DDBJ whole genome shotgun (WGS) entry which is preliminary data.</text>
</comment>
<dbReference type="EC" id="3.4.23.-" evidence="2"/>
<dbReference type="Proteomes" id="UP000469430">
    <property type="component" value="Unassembled WGS sequence"/>
</dbReference>
<feature type="transmembrane region" description="Helical" evidence="1">
    <location>
        <begin position="49"/>
        <end position="69"/>
    </location>
</feature>
<evidence type="ECO:0000256" key="1">
    <source>
        <dbReference type="SAM" id="Phobius"/>
    </source>
</evidence>
<dbReference type="GO" id="GO:0006508">
    <property type="term" value="P:proteolysis"/>
    <property type="evidence" value="ECO:0007669"/>
    <property type="project" value="UniProtKB-KW"/>
</dbReference>
<keyword evidence="1" id="KW-0472">Membrane</keyword>
<keyword evidence="2" id="KW-0645">Protease</keyword>
<protein>
    <submittedName>
        <fullName evidence="2">TIGR02281 family clan AA aspartic protease</fullName>
        <ecNumber evidence="2">3.4.23.-</ecNumber>
    </submittedName>
</protein>
<dbReference type="EMBL" id="WTYJ01000002">
    <property type="protein sequence ID" value="MXO99724.1"/>
    <property type="molecule type" value="Genomic_DNA"/>
</dbReference>
<dbReference type="Pfam" id="PF13975">
    <property type="entry name" value="gag-asp_proteas"/>
    <property type="match status" value="1"/>
</dbReference>
<proteinExistence type="predicted"/>